<dbReference type="CDD" id="cd04785">
    <property type="entry name" value="HTH_CadR-PbrR-like"/>
    <property type="match status" value="1"/>
</dbReference>
<dbReference type="AlphaFoldDB" id="A0A484UDL4"/>
<evidence type="ECO:0000256" key="2">
    <source>
        <dbReference type="ARBA" id="ARBA00023125"/>
    </source>
</evidence>
<dbReference type="PANTHER" id="PTHR30204:SF94">
    <property type="entry name" value="HEAVY METAL-DEPENDENT TRANSCRIPTIONAL REGULATOR HI_0293-RELATED"/>
    <property type="match status" value="1"/>
</dbReference>
<keyword evidence="3" id="KW-0804">Transcription</keyword>
<dbReference type="SMART" id="SM00422">
    <property type="entry name" value="HTH_MERR"/>
    <property type="match status" value="1"/>
</dbReference>
<evidence type="ECO:0000259" key="4">
    <source>
        <dbReference type="PROSITE" id="PS50937"/>
    </source>
</evidence>
<dbReference type="InterPro" id="IPR000551">
    <property type="entry name" value="MerR-type_HTH_dom"/>
</dbReference>
<name>A0A484UDL4_9ZZZZ</name>
<dbReference type="EMBL" id="CAADIN010000010">
    <property type="protein sequence ID" value="VFR84755.1"/>
    <property type="molecule type" value="Genomic_DNA"/>
</dbReference>
<evidence type="ECO:0000256" key="1">
    <source>
        <dbReference type="ARBA" id="ARBA00023015"/>
    </source>
</evidence>
<sequence length="165" mass="18704">MGDSRQAVAGLEKGWDSRYQPCSHYKVKPMPTLLTVGQLARETGTKAETIRYYEKIGLLQPPLRSEGNYRYYGAQDQRRLSFVRRARELGFSIEQIRELIAFGEQREHECSSVDDVVKAHIADITRRIRDLQALQGELERMIGNCPGGRVADCRVLEALQPQPGA</sequence>
<dbReference type="PRINTS" id="PR00040">
    <property type="entry name" value="HTHMERR"/>
</dbReference>
<dbReference type="PROSITE" id="PS50937">
    <property type="entry name" value="HTH_MERR_2"/>
    <property type="match status" value="1"/>
</dbReference>
<evidence type="ECO:0000313" key="5">
    <source>
        <dbReference type="EMBL" id="VFR84755.1"/>
    </source>
</evidence>
<keyword evidence="1" id="KW-0805">Transcription regulation</keyword>
<evidence type="ECO:0000313" key="6">
    <source>
        <dbReference type="EMBL" id="VFR87933.1"/>
    </source>
</evidence>
<evidence type="ECO:0000256" key="3">
    <source>
        <dbReference type="ARBA" id="ARBA00023163"/>
    </source>
</evidence>
<dbReference type="InterPro" id="IPR047057">
    <property type="entry name" value="MerR_fam"/>
</dbReference>
<dbReference type="EMBL" id="CAADIM010000029">
    <property type="protein sequence ID" value="VFR87933.1"/>
    <property type="molecule type" value="Genomic_DNA"/>
</dbReference>
<dbReference type="SUPFAM" id="SSF46955">
    <property type="entry name" value="Putative DNA-binding domain"/>
    <property type="match status" value="1"/>
</dbReference>
<dbReference type="InterPro" id="IPR009061">
    <property type="entry name" value="DNA-bd_dom_put_sf"/>
</dbReference>
<proteinExistence type="predicted"/>
<gene>
    <name evidence="6" type="ORF">ISE1_3685</name>
    <name evidence="5" type="ORF">ISE2_3666</name>
</gene>
<protein>
    <submittedName>
        <fullName evidence="5">Heavy metal resistance transcriptional regulator HmrR</fullName>
    </submittedName>
</protein>
<reference evidence="5" key="1">
    <citation type="submission" date="2019-03" db="EMBL/GenBank/DDBJ databases">
        <authorList>
            <person name="Danneels B."/>
        </authorList>
    </citation>
    <scope>NUCLEOTIDE SEQUENCE</scope>
</reference>
<dbReference type="Gene3D" id="1.10.1660.10">
    <property type="match status" value="1"/>
</dbReference>
<dbReference type="PANTHER" id="PTHR30204">
    <property type="entry name" value="REDOX-CYCLING DRUG-SENSING TRANSCRIPTIONAL ACTIVATOR SOXR"/>
    <property type="match status" value="1"/>
</dbReference>
<dbReference type="GO" id="GO:0003677">
    <property type="term" value="F:DNA binding"/>
    <property type="evidence" value="ECO:0007669"/>
    <property type="project" value="UniProtKB-KW"/>
</dbReference>
<dbReference type="Pfam" id="PF13411">
    <property type="entry name" value="MerR_1"/>
    <property type="match status" value="1"/>
</dbReference>
<keyword evidence="2" id="KW-0238">DNA-binding</keyword>
<feature type="domain" description="HTH merR-type" evidence="4">
    <location>
        <begin position="33"/>
        <end position="102"/>
    </location>
</feature>
<dbReference type="GO" id="GO:0003700">
    <property type="term" value="F:DNA-binding transcription factor activity"/>
    <property type="evidence" value="ECO:0007669"/>
    <property type="project" value="InterPro"/>
</dbReference>
<accession>A0A484UDL4</accession>
<organism evidence="5">
    <name type="scientific">plant metagenome</name>
    <dbReference type="NCBI Taxonomy" id="1297885"/>
    <lineage>
        <taxon>unclassified sequences</taxon>
        <taxon>metagenomes</taxon>
        <taxon>organismal metagenomes</taxon>
    </lineage>
</organism>